<reference evidence="2" key="1">
    <citation type="submission" date="2020-11" db="EMBL/GenBank/DDBJ databases">
        <authorList>
            <person name="Tran Van P."/>
        </authorList>
    </citation>
    <scope>NUCLEOTIDE SEQUENCE</scope>
</reference>
<feature type="region of interest" description="Disordered" evidence="1">
    <location>
        <begin position="107"/>
        <end position="131"/>
    </location>
</feature>
<proteinExistence type="predicted"/>
<dbReference type="AlphaFoldDB" id="A0A7R9CRQ0"/>
<evidence type="ECO:0000313" key="2">
    <source>
        <dbReference type="EMBL" id="CAD7400922.1"/>
    </source>
</evidence>
<protein>
    <submittedName>
        <fullName evidence="2">Uncharacterized protein</fullName>
    </submittedName>
</protein>
<evidence type="ECO:0000256" key="1">
    <source>
        <dbReference type="SAM" id="MobiDB-lite"/>
    </source>
</evidence>
<sequence>MTPLLTIIPASVAEWSKASLSCWTGPLMTGRLRIESRSALLRCVLLAVQAVRICTYHGDMLGKRKNVPATGRDCICENMKTHEGEEGDGGIGKVELEEVIPHLRGGRVENHLGKNPSVRPTETRTSISPSSAVELNTTSALANYSTEAGFSQLTYSDLAYKRLVKEERVLKTKMLLSYLYLGSNAHPTPFPSTDQHLTPSLSLRHNKPHTGLSYTSLRDPAVLTAGLSATATVCTAEPREVYWPTTSTQACRTPPCAAQLCSRLACPRPSAQLNRCVVYWPTTSTQACRTPPCATQLCSRLACLQQQPSAQLNHARCTGLLPAHRPVVHLLARPSCAHGWHVHDRLHS</sequence>
<dbReference type="EMBL" id="OD001187">
    <property type="protein sequence ID" value="CAD7400922.1"/>
    <property type="molecule type" value="Genomic_DNA"/>
</dbReference>
<name>A0A7R9CRQ0_TIMPO</name>
<accession>A0A7R9CRQ0</accession>
<feature type="compositionally biased region" description="Polar residues" evidence="1">
    <location>
        <begin position="118"/>
        <end position="131"/>
    </location>
</feature>
<organism evidence="2">
    <name type="scientific">Timema poppense</name>
    <name type="common">Walking stick</name>
    <dbReference type="NCBI Taxonomy" id="170557"/>
    <lineage>
        <taxon>Eukaryota</taxon>
        <taxon>Metazoa</taxon>
        <taxon>Ecdysozoa</taxon>
        <taxon>Arthropoda</taxon>
        <taxon>Hexapoda</taxon>
        <taxon>Insecta</taxon>
        <taxon>Pterygota</taxon>
        <taxon>Neoptera</taxon>
        <taxon>Polyneoptera</taxon>
        <taxon>Phasmatodea</taxon>
        <taxon>Timematodea</taxon>
        <taxon>Timematoidea</taxon>
        <taxon>Timematidae</taxon>
        <taxon>Timema</taxon>
    </lineage>
</organism>
<gene>
    <name evidence="2" type="ORF">TPSB3V08_LOCUS2839</name>
</gene>